<keyword evidence="1 2" id="KW-0238">DNA-binding</keyword>
<proteinExistence type="predicted"/>
<dbReference type="GO" id="GO:0003700">
    <property type="term" value="F:DNA-binding transcription factor activity"/>
    <property type="evidence" value="ECO:0007669"/>
    <property type="project" value="TreeGrafter"/>
</dbReference>
<feature type="DNA-binding region" description="H-T-H motif" evidence="2">
    <location>
        <begin position="34"/>
        <end position="53"/>
    </location>
</feature>
<dbReference type="PANTHER" id="PTHR30055:SF226">
    <property type="entry name" value="HTH-TYPE TRANSCRIPTIONAL REGULATOR PKSA"/>
    <property type="match status" value="1"/>
</dbReference>
<dbReference type="SUPFAM" id="SSF46689">
    <property type="entry name" value="Homeodomain-like"/>
    <property type="match status" value="1"/>
</dbReference>
<evidence type="ECO:0000259" key="3">
    <source>
        <dbReference type="PROSITE" id="PS50977"/>
    </source>
</evidence>
<dbReference type="PANTHER" id="PTHR30055">
    <property type="entry name" value="HTH-TYPE TRANSCRIPTIONAL REGULATOR RUTR"/>
    <property type="match status" value="1"/>
</dbReference>
<evidence type="ECO:0000256" key="1">
    <source>
        <dbReference type="ARBA" id="ARBA00023125"/>
    </source>
</evidence>
<sequence>MASSPAAARGAEVRQRLLAAAAELIPERGWSAVSTRILAERAGVTPSVVHYHFPSVQAVLTEAAITAMRQVLAATDELFTAATTPADAVDAMLASVEQYDGTDPMSLLFTEAYLAATRDEHLHDQLATLVIDFRTRVTDWLAIHQVPEPAATAAVLAAAIDGLLLHRGLGPGDDRTATVLRRLVS</sequence>
<name>A0A4R0KYN9_9ACTN</name>
<dbReference type="Pfam" id="PF17940">
    <property type="entry name" value="TetR_C_31"/>
    <property type="match status" value="1"/>
</dbReference>
<evidence type="ECO:0000313" key="5">
    <source>
        <dbReference type="Proteomes" id="UP000291144"/>
    </source>
</evidence>
<dbReference type="Pfam" id="PF00440">
    <property type="entry name" value="TetR_N"/>
    <property type="match status" value="1"/>
</dbReference>
<evidence type="ECO:0000313" key="4">
    <source>
        <dbReference type="EMBL" id="TCC64496.1"/>
    </source>
</evidence>
<dbReference type="EMBL" id="SJKB01000002">
    <property type="protein sequence ID" value="TCC64496.1"/>
    <property type="molecule type" value="Genomic_DNA"/>
</dbReference>
<dbReference type="AlphaFoldDB" id="A0A4R0KYN9"/>
<accession>A0A4R0KYN9</accession>
<dbReference type="InterPro" id="IPR036271">
    <property type="entry name" value="Tet_transcr_reg_TetR-rel_C_sf"/>
</dbReference>
<dbReference type="PRINTS" id="PR00455">
    <property type="entry name" value="HTHTETR"/>
</dbReference>
<gene>
    <name evidence="4" type="ORF">E0H73_08870</name>
</gene>
<dbReference type="InterPro" id="IPR001647">
    <property type="entry name" value="HTH_TetR"/>
</dbReference>
<dbReference type="InterPro" id="IPR050109">
    <property type="entry name" value="HTH-type_TetR-like_transc_reg"/>
</dbReference>
<keyword evidence="5" id="KW-1185">Reference proteome</keyword>
<dbReference type="RefSeq" id="WP_131353001.1">
    <property type="nucleotide sequence ID" value="NZ_SJKB01000002.1"/>
</dbReference>
<reference evidence="4 5" key="1">
    <citation type="submission" date="2019-02" db="EMBL/GenBank/DDBJ databases">
        <title>Kribbella capetownensis sp. nov. and Kribbella speibonae sp. nov., isolated from soil.</title>
        <authorList>
            <person name="Curtis S.M."/>
            <person name="Norton I."/>
            <person name="Everest G.J."/>
            <person name="Meyers P.R."/>
        </authorList>
    </citation>
    <scope>NUCLEOTIDE SEQUENCE [LARGE SCALE GENOMIC DNA]</scope>
    <source>
        <strain evidence="4 5">NRRL B-24813</strain>
    </source>
</reference>
<dbReference type="SUPFAM" id="SSF48498">
    <property type="entry name" value="Tetracyclin repressor-like, C-terminal domain"/>
    <property type="match status" value="1"/>
</dbReference>
<organism evidence="4 5">
    <name type="scientific">Kribbella pittospori</name>
    <dbReference type="NCBI Taxonomy" id="722689"/>
    <lineage>
        <taxon>Bacteria</taxon>
        <taxon>Bacillati</taxon>
        <taxon>Actinomycetota</taxon>
        <taxon>Actinomycetes</taxon>
        <taxon>Propionibacteriales</taxon>
        <taxon>Kribbellaceae</taxon>
        <taxon>Kribbella</taxon>
    </lineage>
</organism>
<evidence type="ECO:0000256" key="2">
    <source>
        <dbReference type="PROSITE-ProRule" id="PRU00335"/>
    </source>
</evidence>
<dbReference type="Gene3D" id="1.10.357.10">
    <property type="entry name" value="Tetracycline Repressor, domain 2"/>
    <property type="match status" value="1"/>
</dbReference>
<protein>
    <submittedName>
        <fullName evidence="4">TetR/AcrR family transcriptional regulator</fullName>
    </submittedName>
</protein>
<dbReference type="PROSITE" id="PS50977">
    <property type="entry name" value="HTH_TETR_2"/>
    <property type="match status" value="1"/>
</dbReference>
<dbReference type="OrthoDB" id="5242433at2"/>
<dbReference type="GO" id="GO:0000976">
    <property type="term" value="F:transcription cis-regulatory region binding"/>
    <property type="evidence" value="ECO:0007669"/>
    <property type="project" value="TreeGrafter"/>
</dbReference>
<feature type="domain" description="HTH tetR-type" evidence="3">
    <location>
        <begin position="11"/>
        <end position="71"/>
    </location>
</feature>
<dbReference type="InterPro" id="IPR009057">
    <property type="entry name" value="Homeodomain-like_sf"/>
</dbReference>
<dbReference type="InterPro" id="IPR041583">
    <property type="entry name" value="TetR_C_31"/>
</dbReference>
<dbReference type="Proteomes" id="UP000291144">
    <property type="component" value="Unassembled WGS sequence"/>
</dbReference>
<comment type="caution">
    <text evidence="4">The sequence shown here is derived from an EMBL/GenBank/DDBJ whole genome shotgun (WGS) entry which is preliminary data.</text>
</comment>